<accession>A0A3M7QAB1</accession>
<evidence type="ECO:0000313" key="1">
    <source>
        <dbReference type="EMBL" id="RNA08179.1"/>
    </source>
</evidence>
<proteinExistence type="predicted"/>
<comment type="caution">
    <text evidence="1">The sequence shown here is derived from an EMBL/GenBank/DDBJ whole genome shotgun (WGS) entry which is preliminary data.</text>
</comment>
<keyword evidence="2" id="KW-1185">Reference proteome</keyword>
<gene>
    <name evidence="1" type="ORF">BpHYR1_011694</name>
</gene>
<sequence>MFTKKKEVKKGMLEDNFKVCLLKLMSEFLLDINFKVNGFQKDQHTDLSKLVNGIFEHFEKCGQKPPIFDNDILILASDKLQANRMQVERNYFDKMSQSLMTLFKQSLIEENIWFKYEALIENKILSE</sequence>
<evidence type="ECO:0000313" key="2">
    <source>
        <dbReference type="Proteomes" id="UP000276133"/>
    </source>
</evidence>
<dbReference type="Proteomes" id="UP000276133">
    <property type="component" value="Unassembled WGS sequence"/>
</dbReference>
<name>A0A3M7QAB1_BRAPC</name>
<organism evidence="1 2">
    <name type="scientific">Brachionus plicatilis</name>
    <name type="common">Marine rotifer</name>
    <name type="synonym">Brachionus muelleri</name>
    <dbReference type="NCBI Taxonomy" id="10195"/>
    <lineage>
        <taxon>Eukaryota</taxon>
        <taxon>Metazoa</taxon>
        <taxon>Spiralia</taxon>
        <taxon>Gnathifera</taxon>
        <taxon>Rotifera</taxon>
        <taxon>Eurotatoria</taxon>
        <taxon>Monogononta</taxon>
        <taxon>Pseudotrocha</taxon>
        <taxon>Ploima</taxon>
        <taxon>Brachionidae</taxon>
        <taxon>Brachionus</taxon>
    </lineage>
</organism>
<dbReference type="EMBL" id="REGN01006827">
    <property type="protein sequence ID" value="RNA08179.1"/>
    <property type="molecule type" value="Genomic_DNA"/>
</dbReference>
<protein>
    <submittedName>
        <fullName evidence="1">Uncharacterized protein</fullName>
    </submittedName>
</protein>
<dbReference type="AlphaFoldDB" id="A0A3M7QAB1"/>
<reference evidence="1 2" key="1">
    <citation type="journal article" date="2018" name="Sci. Rep.">
        <title>Genomic signatures of local adaptation to the degree of environmental predictability in rotifers.</title>
        <authorList>
            <person name="Franch-Gras L."/>
            <person name="Hahn C."/>
            <person name="Garcia-Roger E.M."/>
            <person name="Carmona M.J."/>
            <person name="Serra M."/>
            <person name="Gomez A."/>
        </authorList>
    </citation>
    <scope>NUCLEOTIDE SEQUENCE [LARGE SCALE GENOMIC DNA]</scope>
    <source>
        <strain evidence="1">HYR1</strain>
    </source>
</reference>